<dbReference type="SUPFAM" id="SSF101327">
    <property type="entry name" value="YgfB-like"/>
    <property type="match status" value="1"/>
</dbReference>
<protein>
    <submittedName>
        <fullName evidence="1">YecA family protein</fullName>
    </submittedName>
</protein>
<dbReference type="Gene3D" id="1.20.120.740">
    <property type="entry name" value="YgfB uncharacterised protein family UPF0149, PF03695"/>
    <property type="match status" value="1"/>
</dbReference>
<dbReference type="InterPro" id="IPR036255">
    <property type="entry name" value="YgfB-like_sf"/>
</dbReference>
<dbReference type="NCBIfam" id="TIGR02292">
    <property type="entry name" value="ygfB_yecA"/>
    <property type="match status" value="1"/>
</dbReference>
<dbReference type="Pfam" id="PF03695">
    <property type="entry name" value="UPF0149"/>
    <property type="match status" value="1"/>
</dbReference>
<name>A0A9X3EB41_9GAMM</name>
<keyword evidence="2" id="KW-1185">Reference proteome</keyword>
<accession>A0A9X3EB41</accession>
<proteinExistence type="predicted"/>
<dbReference type="RefSeq" id="WP_283171809.1">
    <property type="nucleotide sequence ID" value="NZ_JAPNOA010000003.1"/>
</dbReference>
<organism evidence="1 2">
    <name type="scientific">Parathalassolituus penaei</name>
    <dbReference type="NCBI Taxonomy" id="2997323"/>
    <lineage>
        <taxon>Bacteria</taxon>
        <taxon>Pseudomonadati</taxon>
        <taxon>Pseudomonadota</taxon>
        <taxon>Gammaproteobacteria</taxon>
        <taxon>Oceanospirillales</taxon>
        <taxon>Oceanospirillaceae</taxon>
        <taxon>Parathalassolituus</taxon>
    </lineage>
</organism>
<dbReference type="AlphaFoldDB" id="A0A9X3EB41"/>
<evidence type="ECO:0000313" key="2">
    <source>
        <dbReference type="Proteomes" id="UP001150830"/>
    </source>
</evidence>
<comment type="caution">
    <text evidence="1">The sequence shown here is derived from an EMBL/GenBank/DDBJ whole genome shotgun (WGS) entry which is preliminary data.</text>
</comment>
<dbReference type="EMBL" id="JAPNOA010000003">
    <property type="protein sequence ID" value="MCY0963589.1"/>
    <property type="molecule type" value="Genomic_DNA"/>
</dbReference>
<sequence length="192" mass="21624">MNDLNSIPALSENELETLGVLLEEEAERQDSFDFFAIHGLITALLTGPVPFDMDTVWECAFDDKLGFSADEKKTVDTLMKKLAREIQAWLDSGEDFPVPAELTLVDDEEDEPPLESWAIGFMTGVMLNEEEWYAREEEEVAQLLFSTMYASGLFADEEEMADIDDDVDLSNQVCGAIPASVIDMYLFFHSQE</sequence>
<evidence type="ECO:0000313" key="1">
    <source>
        <dbReference type="EMBL" id="MCY0963589.1"/>
    </source>
</evidence>
<dbReference type="Proteomes" id="UP001150830">
    <property type="component" value="Unassembled WGS sequence"/>
</dbReference>
<gene>
    <name evidence="1" type="ORF">OUO13_00055</name>
</gene>
<reference evidence="1" key="1">
    <citation type="submission" date="2022-11" db="EMBL/GenBank/DDBJ databases">
        <title>Parathalassolutuus dongxingensis gen. nov., sp. nov., a novel member of family Oceanospirillaceae isolated from a coastal shrimp pond in Guangxi, China.</title>
        <authorList>
            <person name="Chen H."/>
        </authorList>
    </citation>
    <scope>NUCLEOTIDE SEQUENCE</scope>
    <source>
        <strain evidence="1">G-43</strain>
    </source>
</reference>
<dbReference type="InterPro" id="IPR011978">
    <property type="entry name" value="YgfB-like"/>
</dbReference>